<name>A0A7H0H861_9ACTN</name>
<feature type="domain" description="SecDF P1 head subdomain" evidence="13">
    <location>
        <begin position="165"/>
        <end position="274"/>
    </location>
</feature>
<dbReference type="Gene3D" id="1.20.1640.10">
    <property type="entry name" value="Multidrug efflux transporter AcrB transmembrane domain"/>
    <property type="match status" value="1"/>
</dbReference>
<dbReference type="GO" id="GO:0043952">
    <property type="term" value="P:protein transport by the Sec complex"/>
    <property type="evidence" value="ECO:0007669"/>
    <property type="project" value="UniProtKB-UniRule"/>
</dbReference>
<dbReference type="Pfam" id="PF21760">
    <property type="entry name" value="SecD_1st"/>
    <property type="match status" value="1"/>
</dbReference>
<evidence type="ECO:0000256" key="6">
    <source>
        <dbReference type="ARBA" id="ARBA00022989"/>
    </source>
</evidence>
<dbReference type="Gene3D" id="3.30.1360.200">
    <property type="match status" value="1"/>
</dbReference>
<dbReference type="InterPro" id="IPR055344">
    <property type="entry name" value="SecD_SecF_C_bact"/>
</dbReference>
<protein>
    <recommendedName>
        <fullName evidence="9">Protein translocase subunit SecD</fullName>
    </recommendedName>
</protein>
<dbReference type="Pfam" id="PF22599">
    <property type="entry name" value="SecDF_P1_head"/>
    <property type="match status" value="1"/>
</dbReference>
<gene>
    <name evidence="9 14" type="primary">secD</name>
    <name evidence="14" type="ORF">H9L22_04960</name>
</gene>
<feature type="domain" description="Protein export membrane protein SecD/SecF C-terminal" evidence="11">
    <location>
        <begin position="276"/>
        <end position="452"/>
    </location>
</feature>
<feature type="transmembrane region" description="Helical" evidence="9">
    <location>
        <begin position="393"/>
        <end position="419"/>
    </location>
</feature>
<evidence type="ECO:0000256" key="1">
    <source>
        <dbReference type="ARBA" id="ARBA00004651"/>
    </source>
</evidence>
<feature type="transmembrane region" description="Helical" evidence="9">
    <location>
        <begin position="347"/>
        <end position="372"/>
    </location>
</feature>
<feature type="transmembrane region" description="Helical" evidence="9">
    <location>
        <begin position="425"/>
        <end position="443"/>
    </location>
</feature>
<dbReference type="Gene3D" id="3.30.70.3220">
    <property type="match status" value="1"/>
</dbReference>
<dbReference type="SUPFAM" id="SSF82866">
    <property type="entry name" value="Multidrug efflux transporter AcrB transmembrane domain"/>
    <property type="match status" value="1"/>
</dbReference>
<evidence type="ECO:0000256" key="10">
    <source>
        <dbReference type="SAM" id="MobiDB-lite"/>
    </source>
</evidence>
<evidence type="ECO:0000313" key="15">
    <source>
        <dbReference type="Proteomes" id="UP000516117"/>
    </source>
</evidence>
<dbReference type="NCBIfam" id="TIGR01129">
    <property type="entry name" value="secD"/>
    <property type="match status" value="1"/>
</dbReference>
<dbReference type="InterPro" id="IPR005791">
    <property type="entry name" value="SecD"/>
</dbReference>
<comment type="subcellular location">
    <subcellularLocation>
        <location evidence="1 9">Cell membrane</location>
        <topology evidence="1 9">Multi-pass membrane protein</topology>
    </subcellularLocation>
</comment>
<feature type="domain" description="Protein translocase subunit SecDF P1" evidence="12">
    <location>
        <begin position="36"/>
        <end position="91"/>
    </location>
</feature>
<keyword evidence="4 9" id="KW-0812">Transmembrane</keyword>
<dbReference type="InterPro" id="IPR022813">
    <property type="entry name" value="SecD/SecF_arch_bac"/>
</dbReference>
<dbReference type="PANTHER" id="PTHR30081:SF1">
    <property type="entry name" value="PROTEIN TRANSLOCASE SUBUNIT SECD"/>
    <property type="match status" value="1"/>
</dbReference>
<keyword evidence="6 9" id="KW-1133">Transmembrane helix</keyword>
<dbReference type="GO" id="GO:0006605">
    <property type="term" value="P:protein targeting"/>
    <property type="evidence" value="ECO:0007669"/>
    <property type="project" value="UniProtKB-UniRule"/>
</dbReference>
<dbReference type="KEGG" id="tdf:H9L22_04960"/>
<evidence type="ECO:0000259" key="12">
    <source>
        <dbReference type="Pfam" id="PF21760"/>
    </source>
</evidence>
<evidence type="ECO:0000256" key="5">
    <source>
        <dbReference type="ARBA" id="ARBA00022927"/>
    </source>
</evidence>
<organism evidence="14 15">
    <name type="scientific">Tessaracoccus defluvii</name>
    <dbReference type="NCBI Taxonomy" id="1285901"/>
    <lineage>
        <taxon>Bacteria</taxon>
        <taxon>Bacillati</taxon>
        <taxon>Actinomycetota</taxon>
        <taxon>Actinomycetes</taxon>
        <taxon>Propionibacteriales</taxon>
        <taxon>Propionibacteriaceae</taxon>
        <taxon>Tessaracoccus</taxon>
    </lineage>
</organism>
<evidence type="ECO:0000256" key="9">
    <source>
        <dbReference type="HAMAP-Rule" id="MF_01463"/>
    </source>
</evidence>
<dbReference type="AlphaFoldDB" id="A0A7H0H861"/>
<feature type="region of interest" description="Disordered" evidence="10">
    <location>
        <begin position="95"/>
        <end position="122"/>
    </location>
</feature>
<evidence type="ECO:0000259" key="11">
    <source>
        <dbReference type="Pfam" id="PF02355"/>
    </source>
</evidence>
<accession>A0A7H0H861</accession>
<proteinExistence type="inferred from homology"/>
<comment type="similarity">
    <text evidence="9">Belongs to the SecD/SecF family. SecD subfamily.</text>
</comment>
<dbReference type="Proteomes" id="UP000516117">
    <property type="component" value="Chromosome"/>
</dbReference>
<dbReference type="GO" id="GO:0015450">
    <property type="term" value="F:protein-transporting ATPase activity"/>
    <property type="evidence" value="ECO:0007669"/>
    <property type="project" value="InterPro"/>
</dbReference>
<keyword evidence="3 9" id="KW-1003">Cell membrane</keyword>
<evidence type="ECO:0000256" key="8">
    <source>
        <dbReference type="ARBA" id="ARBA00023136"/>
    </source>
</evidence>
<evidence type="ECO:0000259" key="13">
    <source>
        <dbReference type="Pfam" id="PF22599"/>
    </source>
</evidence>
<dbReference type="Pfam" id="PF02355">
    <property type="entry name" value="SecD_SecF_C"/>
    <property type="match status" value="1"/>
</dbReference>
<reference evidence="14 15" key="1">
    <citation type="submission" date="2020-08" db="EMBL/GenBank/DDBJ databases">
        <title>Genome sequence of Tessaracoccus defluvii JCM 17540T.</title>
        <authorList>
            <person name="Hyun D.-W."/>
            <person name="Bae J.-W."/>
        </authorList>
    </citation>
    <scope>NUCLEOTIDE SEQUENCE [LARGE SCALE GENOMIC DNA]</scope>
    <source>
        <strain evidence="14 15">JCM 17540</strain>
    </source>
</reference>
<dbReference type="InterPro" id="IPR054384">
    <property type="entry name" value="SecDF_P1_head"/>
</dbReference>
<dbReference type="NCBIfam" id="TIGR00916">
    <property type="entry name" value="2A0604s01"/>
    <property type="match status" value="1"/>
</dbReference>
<comment type="function">
    <text evidence="9">Part of the Sec protein translocase complex. Interacts with the SecYEG preprotein conducting channel. SecDF uses the proton motive force (PMF) to complete protein translocation after the ATP-dependent function of SecA.</text>
</comment>
<dbReference type="RefSeq" id="WP_187721827.1">
    <property type="nucleotide sequence ID" value="NZ_BAABBL010000002.1"/>
</dbReference>
<sequence>MAATQTWTPKLGLDLRGGQTITLQATNSTVTAEQMNLARDIIQQRVDGLGVGEASVTVQGERHIVVSAPNVHGDDLVELVGATAELSFRPVLASTTGTGSVEGEMPGLPRPLPEGADDPDDEQLSIDDVLAYQATADDYAALESHVCGTDVTQYLTRAIVACDQDGVQKYLLGPVAVRGQELETASAGIQQGDLQYSVTLSLKSEGTSQFSTLTKALLTRTSPQDLFAIVLDGEVRSAVKPQVQISNGQAVISGNFTPEDATSLANVLKYGSLPLNFEHDQVETVSATLGGEQLRVGIIAGIIGLAVVALYSFLYYRGMGIVVVASLAVAAAATYAMMVLLGTSVGWALSLPGIAGAIVGIAVTADSFIIYFERIRDEIRDGRSLKSALSSGWVKARGTIVISDAVSLLSAVVLFLLAIGSVKGFAFTLGLTTLLDLAVVFFFTRPLVELLGRTKFFGEGHKWSGLDAAHMGVTQDSLLGRRFRRSKTADTPASAPTPQEA</sequence>
<dbReference type="GO" id="GO:0005886">
    <property type="term" value="C:plasma membrane"/>
    <property type="evidence" value="ECO:0007669"/>
    <property type="project" value="UniProtKB-SubCell"/>
</dbReference>
<dbReference type="PANTHER" id="PTHR30081">
    <property type="entry name" value="PROTEIN-EXPORT MEMBRANE PROTEIN SEC"/>
    <property type="match status" value="1"/>
</dbReference>
<dbReference type="HAMAP" id="MF_01463_B">
    <property type="entry name" value="SecD_B"/>
    <property type="match status" value="1"/>
</dbReference>
<keyword evidence="8 9" id="KW-0472">Membrane</keyword>
<evidence type="ECO:0000313" key="14">
    <source>
        <dbReference type="EMBL" id="QNP56727.1"/>
    </source>
</evidence>
<evidence type="ECO:0000256" key="3">
    <source>
        <dbReference type="ARBA" id="ARBA00022475"/>
    </source>
</evidence>
<evidence type="ECO:0000256" key="2">
    <source>
        <dbReference type="ARBA" id="ARBA00022448"/>
    </source>
</evidence>
<comment type="subunit">
    <text evidence="9">Forms a complex with SecF. Part of the essential Sec protein translocation apparatus which comprises SecA, SecYEG and auxiliary proteins SecDF. Other proteins may also be involved.</text>
</comment>
<dbReference type="InterPro" id="IPR048631">
    <property type="entry name" value="SecD_1st"/>
</dbReference>
<keyword evidence="15" id="KW-1185">Reference proteome</keyword>
<evidence type="ECO:0000256" key="4">
    <source>
        <dbReference type="ARBA" id="ARBA00022692"/>
    </source>
</evidence>
<feature type="transmembrane region" description="Helical" evidence="9">
    <location>
        <begin position="294"/>
        <end position="314"/>
    </location>
</feature>
<keyword evidence="2 9" id="KW-0813">Transport</keyword>
<dbReference type="InterPro" id="IPR048634">
    <property type="entry name" value="SecD_SecF_C"/>
</dbReference>
<feature type="transmembrane region" description="Helical" evidence="9">
    <location>
        <begin position="321"/>
        <end position="341"/>
    </location>
</feature>
<dbReference type="EMBL" id="CP060789">
    <property type="protein sequence ID" value="QNP56727.1"/>
    <property type="molecule type" value="Genomic_DNA"/>
</dbReference>
<dbReference type="GO" id="GO:0065002">
    <property type="term" value="P:intracellular protein transmembrane transport"/>
    <property type="evidence" value="ECO:0007669"/>
    <property type="project" value="UniProtKB-UniRule"/>
</dbReference>
<keyword evidence="5 9" id="KW-0653">Protein transport</keyword>
<keyword evidence="7 9" id="KW-0811">Translocation</keyword>
<evidence type="ECO:0000256" key="7">
    <source>
        <dbReference type="ARBA" id="ARBA00023010"/>
    </source>
</evidence>
<comment type="caution">
    <text evidence="9">Lacks conserved residue(s) required for the propagation of feature annotation.</text>
</comment>